<gene>
    <name evidence="2" type="ORF">GCM10010913_25530</name>
</gene>
<evidence type="ECO:0000313" key="2">
    <source>
        <dbReference type="EMBL" id="GGG02686.1"/>
    </source>
</evidence>
<feature type="transmembrane region" description="Helical" evidence="1">
    <location>
        <begin position="80"/>
        <end position="101"/>
    </location>
</feature>
<evidence type="ECO:0000256" key="1">
    <source>
        <dbReference type="SAM" id="Phobius"/>
    </source>
</evidence>
<sequence>MIVDSFFDSRDTTEFDLFSPSHDIALAVITLLALSLYLMRFTIRANPALRRAVRIGLALLLLLSEVGLNIWYVKQSLWDIHYTLPLELCSLTLLLSVVMLLTPARCCIPSCSSPGSLGRSRLC</sequence>
<feature type="transmembrane region" description="Helical" evidence="1">
    <location>
        <begin position="55"/>
        <end position="74"/>
    </location>
</feature>
<protein>
    <recommendedName>
        <fullName evidence="4">Histidine kinase N-terminal 7TM region domain-containing protein</fullName>
    </recommendedName>
</protein>
<keyword evidence="3" id="KW-1185">Reference proteome</keyword>
<name>A0ABQ1VYP6_9BACL</name>
<keyword evidence="1" id="KW-0812">Transmembrane</keyword>
<evidence type="ECO:0008006" key="4">
    <source>
        <dbReference type="Google" id="ProtNLM"/>
    </source>
</evidence>
<evidence type="ECO:0000313" key="3">
    <source>
        <dbReference type="Proteomes" id="UP000608420"/>
    </source>
</evidence>
<proteinExistence type="predicted"/>
<reference evidence="3" key="1">
    <citation type="journal article" date="2019" name="Int. J. Syst. Evol. Microbiol.">
        <title>The Global Catalogue of Microorganisms (GCM) 10K type strain sequencing project: providing services to taxonomists for standard genome sequencing and annotation.</title>
        <authorList>
            <consortium name="The Broad Institute Genomics Platform"/>
            <consortium name="The Broad Institute Genome Sequencing Center for Infectious Disease"/>
            <person name="Wu L."/>
            <person name="Ma J."/>
        </authorList>
    </citation>
    <scope>NUCLEOTIDE SEQUENCE [LARGE SCALE GENOMIC DNA]</scope>
    <source>
        <strain evidence="3">CGMCC 1.15420</strain>
    </source>
</reference>
<dbReference type="Proteomes" id="UP000608420">
    <property type="component" value="Unassembled WGS sequence"/>
</dbReference>
<keyword evidence="1" id="KW-0472">Membrane</keyword>
<dbReference type="EMBL" id="BMIW01000017">
    <property type="protein sequence ID" value="GGG02686.1"/>
    <property type="molecule type" value="Genomic_DNA"/>
</dbReference>
<organism evidence="2 3">
    <name type="scientific">Paenibacillus aceti</name>
    <dbReference type="NCBI Taxonomy" id="1820010"/>
    <lineage>
        <taxon>Bacteria</taxon>
        <taxon>Bacillati</taxon>
        <taxon>Bacillota</taxon>
        <taxon>Bacilli</taxon>
        <taxon>Bacillales</taxon>
        <taxon>Paenibacillaceae</taxon>
        <taxon>Paenibacillus</taxon>
    </lineage>
</organism>
<dbReference type="Pfam" id="PF14808">
    <property type="entry name" value="TMEM164"/>
    <property type="match status" value="1"/>
</dbReference>
<comment type="caution">
    <text evidence="2">The sequence shown here is derived from an EMBL/GenBank/DDBJ whole genome shotgun (WGS) entry which is preliminary data.</text>
</comment>
<keyword evidence="1" id="KW-1133">Transmembrane helix</keyword>
<accession>A0ABQ1VYP6</accession>
<feature type="transmembrane region" description="Helical" evidence="1">
    <location>
        <begin position="24"/>
        <end position="43"/>
    </location>
</feature>